<protein>
    <submittedName>
        <fullName evidence="1">Uncharacterized protein</fullName>
    </submittedName>
</protein>
<sequence length="95" mass="10749">MLTNVGQRYRAWLGHDKTGQVSRAGLMREKSSVEDAHQWLRLTTTWLLEGGGKCVQITTRFGLAADWGMEKLVNHKFGTASQGLAHYDYIHGCHY</sequence>
<dbReference type="Proteomes" id="UP000696573">
    <property type="component" value="Unassembled WGS sequence"/>
</dbReference>
<dbReference type="EMBL" id="CABFNQ020000534">
    <property type="protein sequence ID" value="CAH0018617.1"/>
    <property type="molecule type" value="Genomic_DNA"/>
</dbReference>
<dbReference type="AlphaFoldDB" id="A0A9N9V6G5"/>
<accession>A0A9N9V6G5</accession>
<proteinExistence type="predicted"/>
<comment type="caution">
    <text evidence="1">The sequence shown here is derived from an EMBL/GenBank/DDBJ whole genome shotgun (WGS) entry which is preliminary data.</text>
</comment>
<keyword evidence="2" id="KW-1185">Reference proteome</keyword>
<evidence type="ECO:0000313" key="2">
    <source>
        <dbReference type="Proteomes" id="UP000696573"/>
    </source>
</evidence>
<evidence type="ECO:0000313" key="1">
    <source>
        <dbReference type="EMBL" id="CAH0018617.1"/>
    </source>
</evidence>
<name>A0A9N9V6G5_9HYPO</name>
<reference evidence="1" key="1">
    <citation type="submission" date="2021-10" db="EMBL/GenBank/DDBJ databases">
        <authorList>
            <person name="Piombo E."/>
        </authorList>
    </citation>
    <scope>NUCLEOTIDE SEQUENCE</scope>
</reference>
<gene>
    <name evidence="1" type="ORF">CRHIZ90672A_00017119</name>
</gene>
<organism evidence="1 2">
    <name type="scientific">Clonostachys rhizophaga</name>
    <dbReference type="NCBI Taxonomy" id="160324"/>
    <lineage>
        <taxon>Eukaryota</taxon>
        <taxon>Fungi</taxon>
        <taxon>Dikarya</taxon>
        <taxon>Ascomycota</taxon>
        <taxon>Pezizomycotina</taxon>
        <taxon>Sordariomycetes</taxon>
        <taxon>Hypocreomycetidae</taxon>
        <taxon>Hypocreales</taxon>
        <taxon>Bionectriaceae</taxon>
        <taxon>Clonostachys</taxon>
    </lineage>
</organism>